<gene>
    <name evidence="2" type="ORF">CBF36_05945</name>
</gene>
<feature type="transmembrane region" description="Helical" evidence="1">
    <location>
        <begin position="30"/>
        <end position="47"/>
    </location>
</feature>
<evidence type="ECO:0000313" key="2">
    <source>
        <dbReference type="EMBL" id="RST94444.1"/>
    </source>
</evidence>
<protein>
    <recommendedName>
        <fullName evidence="4">DUF4811 domain-containing protein</fullName>
    </recommendedName>
</protein>
<keyword evidence="3" id="KW-1185">Reference proteome</keyword>
<dbReference type="OrthoDB" id="2249491at2"/>
<reference evidence="2 3" key="1">
    <citation type="submission" date="2017-05" db="EMBL/GenBank/DDBJ databases">
        <title>Vagococcus spp. assemblies.</title>
        <authorList>
            <person name="Gulvik C.A."/>
        </authorList>
    </citation>
    <scope>NUCLEOTIDE SEQUENCE [LARGE SCALE GENOMIC DNA]</scope>
    <source>
        <strain evidence="2 3">SS1994</strain>
    </source>
</reference>
<proteinExistence type="predicted"/>
<evidence type="ECO:0008006" key="4">
    <source>
        <dbReference type="Google" id="ProtNLM"/>
    </source>
</evidence>
<evidence type="ECO:0000256" key="1">
    <source>
        <dbReference type="SAM" id="Phobius"/>
    </source>
</evidence>
<dbReference type="Pfam" id="PF16069">
    <property type="entry name" value="DUF4811"/>
    <property type="match status" value="1"/>
</dbReference>
<dbReference type="RefSeq" id="WP_125957460.1">
    <property type="nucleotide sequence ID" value="NZ_JAQEJV010000009.1"/>
</dbReference>
<dbReference type="InterPro" id="IPR032083">
    <property type="entry name" value="DUF4811"/>
</dbReference>
<dbReference type="AlphaFoldDB" id="A0A429ZL68"/>
<keyword evidence="1" id="KW-0472">Membrane</keyword>
<sequence length="238" mass="27229">MIVVLVILSALLFAFTFIFAKSTWQYTLTAIFGILFIGSIALMEMNYSHHFGMKKEYTLKEVSIVSLADSDQLNLLLYQPLGTGEEKVYLYKTKPSQKKVTQTGTNHVTNTVKTSDNNQAILKSNTTRWVYKNSMYQLLFGISGNNKEYISRENTFYIPKDWLELSTDQAKKLGEEMANKKDSLETETKDYVSSKLKEAVTKDPTLATNKDKQSELSQKYATEYQQKIMSDIIKDITK</sequence>
<organism evidence="2 3">
    <name type="scientific">Vagococcus bubulae</name>
    <dbReference type="NCBI Taxonomy" id="1977868"/>
    <lineage>
        <taxon>Bacteria</taxon>
        <taxon>Bacillati</taxon>
        <taxon>Bacillota</taxon>
        <taxon>Bacilli</taxon>
        <taxon>Lactobacillales</taxon>
        <taxon>Enterococcaceae</taxon>
        <taxon>Vagococcus</taxon>
    </lineage>
</organism>
<dbReference type="EMBL" id="NGJT01000008">
    <property type="protein sequence ID" value="RST94444.1"/>
    <property type="molecule type" value="Genomic_DNA"/>
</dbReference>
<keyword evidence="1" id="KW-1133">Transmembrane helix</keyword>
<keyword evidence="1" id="KW-0812">Transmembrane</keyword>
<name>A0A429ZL68_9ENTE</name>
<accession>A0A429ZL68</accession>
<comment type="caution">
    <text evidence="2">The sequence shown here is derived from an EMBL/GenBank/DDBJ whole genome shotgun (WGS) entry which is preliminary data.</text>
</comment>
<dbReference type="Proteomes" id="UP000288490">
    <property type="component" value="Unassembled WGS sequence"/>
</dbReference>
<evidence type="ECO:0000313" key="3">
    <source>
        <dbReference type="Proteomes" id="UP000288490"/>
    </source>
</evidence>